<evidence type="ECO:0000256" key="3">
    <source>
        <dbReference type="ARBA" id="ARBA00022827"/>
    </source>
</evidence>
<evidence type="ECO:0000256" key="1">
    <source>
        <dbReference type="ARBA" id="ARBA00009183"/>
    </source>
</evidence>
<feature type="region of interest" description="Disordered" evidence="6">
    <location>
        <begin position="125"/>
        <end position="150"/>
    </location>
</feature>
<feature type="compositionally biased region" description="Low complexity" evidence="6">
    <location>
        <begin position="640"/>
        <end position="663"/>
    </location>
</feature>
<evidence type="ECO:0000256" key="4">
    <source>
        <dbReference type="ARBA" id="ARBA00022857"/>
    </source>
</evidence>
<evidence type="ECO:0000256" key="6">
    <source>
        <dbReference type="SAM" id="MobiDB-lite"/>
    </source>
</evidence>
<dbReference type="PRINTS" id="PR00370">
    <property type="entry name" value="FMOXYGENASE"/>
</dbReference>
<proteinExistence type="inferred from homology"/>
<comment type="caution">
    <text evidence="7">The sequence shown here is derived from an EMBL/GenBank/DDBJ whole genome shotgun (WGS) entry which is preliminary data.</text>
</comment>
<feature type="compositionally biased region" description="Low complexity" evidence="6">
    <location>
        <begin position="125"/>
        <end position="134"/>
    </location>
</feature>
<dbReference type="Proteomes" id="UP000323011">
    <property type="component" value="Unassembled WGS sequence"/>
</dbReference>
<organism evidence="7 8">
    <name type="scientific">Cafeteria roenbergensis</name>
    <name type="common">Marine flagellate</name>
    <dbReference type="NCBI Taxonomy" id="33653"/>
    <lineage>
        <taxon>Eukaryota</taxon>
        <taxon>Sar</taxon>
        <taxon>Stramenopiles</taxon>
        <taxon>Bigyra</taxon>
        <taxon>Opalozoa</taxon>
        <taxon>Bicosoecida</taxon>
        <taxon>Cafeteriaceae</taxon>
        <taxon>Cafeteria</taxon>
    </lineage>
</organism>
<keyword evidence="3" id="KW-0274">FAD</keyword>
<keyword evidence="4" id="KW-0521">NADP</keyword>
<gene>
    <name evidence="7" type="ORF">FNF29_04737</name>
</gene>
<dbReference type="GO" id="GO:0004499">
    <property type="term" value="F:N,N-dimethylaniline monooxygenase activity"/>
    <property type="evidence" value="ECO:0007669"/>
    <property type="project" value="InterPro"/>
</dbReference>
<feature type="region of interest" description="Disordered" evidence="6">
    <location>
        <begin position="172"/>
        <end position="197"/>
    </location>
</feature>
<reference evidence="7 8" key="1">
    <citation type="submission" date="2019-07" db="EMBL/GenBank/DDBJ databases">
        <title>Genomes of Cafeteria roenbergensis.</title>
        <authorList>
            <person name="Fischer M.G."/>
            <person name="Hackl T."/>
            <person name="Roman M."/>
        </authorList>
    </citation>
    <scope>NUCLEOTIDE SEQUENCE [LARGE SCALE GENOMIC DNA]</scope>
    <source>
        <strain evidence="7 8">BVI</strain>
    </source>
</reference>
<comment type="similarity">
    <text evidence="1">Belongs to the FMO family.</text>
</comment>
<evidence type="ECO:0000256" key="5">
    <source>
        <dbReference type="ARBA" id="ARBA00023002"/>
    </source>
</evidence>
<feature type="compositionally biased region" description="Basic and acidic residues" evidence="6">
    <location>
        <begin position="135"/>
        <end position="150"/>
    </location>
</feature>
<dbReference type="SUPFAM" id="SSF51905">
    <property type="entry name" value="FAD/NAD(P)-binding domain"/>
    <property type="match status" value="2"/>
</dbReference>
<dbReference type="OMA" id="DSHIDDP"/>
<evidence type="ECO:0000313" key="7">
    <source>
        <dbReference type="EMBL" id="KAA0151262.1"/>
    </source>
</evidence>
<feature type="compositionally biased region" description="Low complexity" evidence="6">
    <location>
        <begin position="177"/>
        <end position="189"/>
    </location>
</feature>
<keyword evidence="2" id="KW-0285">Flavoprotein</keyword>
<dbReference type="GO" id="GO:0050660">
    <property type="term" value="F:flavin adenine dinucleotide binding"/>
    <property type="evidence" value="ECO:0007669"/>
    <property type="project" value="InterPro"/>
</dbReference>
<dbReference type="InterPro" id="IPR020946">
    <property type="entry name" value="Flavin_mOase-like"/>
</dbReference>
<dbReference type="InterPro" id="IPR000960">
    <property type="entry name" value="Flavin_mOase"/>
</dbReference>
<dbReference type="Pfam" id="PF00743">
    <property type="entry name" value="FMO-like"/>
    <property type="match status" value="2"/>
</dbReference>
<feature type="region of interest" description="Disordered" evidence="6">
    <location>
        <begin position="630"/>
        <end position="664"/>
    </location>
</feature>
<keyword evidence="5" id="KW-0560">Oxidoreductase</keyword>
<accession>A0A5A8CE64</accession>
<protein>
    <recommendedName>
        <fullName evidence="9">Flavin-containing monooxygenase</fullName>
    </recommendedName>
</protein>
<dbReference type="GO" id="GO:0050661">
    <property type="term" value="F:NADP binding"/>
    <property type="evidence" value="ECO:0007669"/>
    <property type="project" value="InterPro"/>
</dbReference>
<dbReference type="InterPro" id="IPR036188">
    <property type="entry name" value="FAD/NAD-bd_sf"/>
</dbReference>
<dbReference type="EMBL" id="VLTN01000028">
    <property type="protein sequence ID" value="KAA0151262.1"/>
    <property type="molecule type" value="Genomic_DNA"/>
</dbReference>
<keyword evidence="8" id="KW-1185">Reference proteome</keyword>
<evidence type="ECO:0000256" key="2">
    <source>
        <dbReference type="ARBA" id="ARBA00022630"/>
    </source>
</evidence>
<dbReference type="Gene3D" id="3.50.50.60">
    <property type="entry name" value="FAD/NAD(P)-binding domain"/>
    <property type="match status" value="2"/>
</dbReference>
<evidence type="ECO:0008006" key="9">
    <source>
        <dbReference type="Google" id="ProtNLM"/>
    </source>
</evidence>
<evidence type="ECO:0000313" key="8">
    <source>
        <dbReference type="Proteomes" id="UP000323011"/>
    </source>
</evidence>
<dbReference type="PANTHER" id="PTHR23023">
    <property type="entry name" value="DIMETHYLANILINE MONOOXYGENASE"/>
    <property type="match status" value="1"/>
</dbReference>
<dbReference type="InterPro" id="IPR050346">
    <property type="entry name" value="FMO-like"/>
</dbReference>
<name>A0A5A8CE64_CAFRO</name>
<dbReference type="AlphaFoldDB" id="A0A5A8CE64"/>
<sequence>MASRSRAVVVGAGAAGLISARHLLREGLSVTVLEQSDRVGGIWTHHDVPGCPVYDSLRTNLPSSVMGLSDWPFPEQVPSFMPHAHVGDFLTSYAEAKGVVPHVRLRHTVTRVEAIPAAPARCLGDAASGGAADGASKRPASDGACHRDPPRYRVTATVRPASAGPLAGVTLLGPDGATATQASPSAASQMEGQQLPAAAAAEAEAAADAEADAATADHTTCETATFDADVVVVCNGHYSDPVVPPLPGADRLRGASVHSVHYRRPSQFRDQRVMVVGSGPSGSDMVAELQSHCPQVWLATREATAAQEAASLLRATAAEPADKAPRGSGLLTCGAPSRVDSDGTVVTALGGRVEVDSILWCTGYRYNFGAEPGAQPAGDAPSAPASRSAGFLEPVGIRVDPEGKAVSPLYLGLFHAHQPGIALVGIPWRVNPFPLFDYQASLVAAVAAGRTTLPNLEHRLAELQAWNSYIRDGLALPERFTHMLGGLQWDYCMALHGMLSDETAGRAHERWVALLRAGTERGSAASPGLAAAGSDPEWLATMPASQPRETAEVDVPAADAGAAAADGSVGVAAALAAMADRPASLTPAEPLSTWGGPAPMRLSRDRAVYLNVSAARAVDATRYRKREYRFRGKPPATELPEAAPMGPGAASSAHAGEAASPAAGAGGASVRATVEVHGDFVVTAPVETASEEALADSSSRLMATPF</sequence>